<sequence length="206" mass="22902">MKLSFRQPKLYKSNRAELIWSPEEVQALLDAARPKEARVIIAASEGGLSPQDIGILKLRHVQATPRGRRLFLRRTKTGNPISLPVTPALGALIDTVPSGQEWIVTSRTGKRLTSLRASQIIREVKLRHNARARLDADMMPIRDELHPYDLRGTAATALLRAGCSLKEIAVTMGWGLRHAGPVIERYVALVPEVLVKLMAVRSRQDP</sequence>
<evidence type="ECO:0000313" key="3">
    <source>
        <dbReference type="EMBL" id="SFT91161.1"/>
    </source>
</evidence>
<dbReference type="GO" id="GO:0003677">
    <property type="term" value="F:DNA binding"/>
    <property type="evidence" value="ECO:0007669"/>
    <property type="project" value="InterPro"/>
</dbReference>
<keyword evidence="1" id="KW-0233">DNA recombination</keyword>
<dbReference type="GO" id="GO:0006310">
    <property type="term" value="P:DNA recombination"/>
    <property type="evidence" value="ECO:0007669"/>
    <property type="project" value="UniProtKB-KW"/>
</dbReference>
<dbReference type="SUPFAM" id="SSF56349">
    <property type="entry name" value="DNA breaking-rejoining enzymes"/>
    <property type="match status" value="1"/>
</dbReference>
<dbReference type="Pfam" id="PF00589">
    <property type="entry name" value="Phage_integrase"/>
    <property type="match status" value="1"/>
</dbReference>
<keyword evidence="4" id="KW-1185">Reference proteome</keyword>
<name>A0A1I7BVN4_9RHOB</name>
<dbReference type="InterPro" id="IPR013762">
    <property type="entry name" value="Integrase-like_cat_sf"/>
</dbReference>
<dbReference type="InterPro" id="IPR011010">
    <property type="entry name" value="DNA_brk_join_enz"/>
</dbReference>
<dbReference type="STRING" id="999627.SAMN05216236_11267"/>
<dbReference type="EMBL" id="FPAW01000012">
    <property type="protein sequence ID" value="SFT91161.1"/>
    <property type="molecule type" value="Genomic_DNA"/>
</dbReference>
<dbReference type="AlphaFoldDB" id="A0A1I7BVN4"/>
<accession>A0A1I7BVN4</accession>
<dbReference type="InterPro" id="IPR002104">
    <property type="entry name" value="Integrase_catalytic"/>
</dbReference>
<organism evidence="3 4">
    <name type="scientific">Sedimentitalea nanhaiensis</name>
    <dbReference type="NCBI Taxonomy" id="999627"/>
    <lineage>
        <taxon>Bacteria</taxon>
        <taxon>Pseudomonadati</taxon>
        <taxon>Pseudomonadota</taxon>
        <taxon>Alphaproteobacteria</taxon>
        <taxon>Rhodobacterales</taxon>
        <taxon>Paracoccaceae</taxon>
        <taxon>Sedimentitalea</taxon>
    </lineage>
</organism>
<dbReference type="GO" id="GO:0015074">
    <property type="term" value="P:DNA integration"/>
    <property type="evidence" value="ECO:0007669"/>
    <property type="project" value="InterPro"/>
</dbReference>
<evidence type="ECO:0000259" key="2">
    <source>
        <dbReference type="PROSITE" id="PS51898"/>
    </source>
</evidence>
<dbReference type="RefSeq" id="WP_161631383.1">
    <property type="nucleotide sequence ID" value="NZ_FPAW01000012.1"/>
</dbReference>
<protein>
    <submittedName>
        <fullName evidence="3">Phage integrase family protein</fullName>
    </submittedName>
</protein>
<feature type="domain" description="Tyr recombinase" evidence="2">
    <location>
        <begin position="15"/>
        <end position="199"/>
    </location>
</feature>
<evidence type="ECO:0000313" key="4">
    <source>
        <dbReference type="Proteomes" id="UP000182466"/>
    </source>
</evidence>
<dbReference type="Gene3D" id="1.10.443.10">
    <property type="entry name" value="Intergrase catalytic core"/>
    <property type="match status" value="1"/>
</dbReference>
<dbReference type="PROSITE" id="PS51898">
    <property type="entry name" value="TYR_RECOMBINASE"/>
    <property type="match status" value="1"/>
</dbReference>
<gene>
    <name evidence="3" type="ORF">SAMN05216236_11267</name>
</gene>
<reference evidence="3 4" key="1">
    <citation type="submission" date="2016-10" db="EMBL/GenBank/DDBJ databases">
        <authorList>
            <person name="de Groot N.N."/>
        </authorList>
    </citation>
    <scope>NUCLEOTIDE SEQUENCE [LARGE SCALE GENOMIC DNA]</scope>
    <source>
        <strain evidence="3 4">CGMCC 1.10959</strain>
    </source>
</reference>
<proteinExistence type="predicted"/>
<dbReference type="eggNOG" id="COG0582">
    <property type="taxonomic scope" value="Bacteria"/>
</dbReference>
<dbReference type="Proteomes" id="UP000182466">
    <property type="component" value="Unassembled WGS sequence"/>
</dbReference>
<evidence type="ECO:0000256" key="1">
    <source>
        <dbReference type="ARBA" id="ARBA00023172"/>
    </source>
</evidence>